<organism evidence="4 5">
    <name type="scientific">Amantichitinum ursilacus</name>
    <dbReference type="NCBI Taxonomy" id="857265"/>
    <lineage>
        <taxon>Bacteria</taxon>
        <taxon>Pseudomonadati</taxon>
        <taxon>Pseudomonadota</taxon>
        <taxon>Betaproteobacteria</taxon>
        <taxon>Neisseriales</taxon>
        <taxon>Chitinibacteraceae</taxon>
        <taxon>Amantichitinum</taxon>
    </lineage>
</organism>
<dbReference type="SMART" id="SM00869">
    <property type="entry name" value="Autotransporter"/>
    <property type="match status" value="1"/>
</dbReference>
<keyword evidence="4" id="KW-0378">Hydrolase</keyword>
<evidence type="ECO:0000313" key="4">
    <source>
        <dbReference type="EMBL" id="KPC49412.1"/>
    </source>
</evidence>
<dbReference type="InterPro" id="IPR036709">
    <property type="entry name" value="Autotransporte_beta_dom_sf"/>
</dbReference>
<dbReference type="Pfam" id="PF03797">
    <property type="entry name" value="Autotransporter"/>
    <property type="match status" value="1"/>
</dbReference>
<dbReference type="PANTHER" id="PTHR37494:SF1">
    <property type="entry name" value="STAPHYLOCOCCUS AUREUS SURFACE PROTEIN A"/>
    <property type="match status" value="1"/>
</dbReference>
<dbReference type="GO" id="GO:0005509">
    <property type="term" value="F:calcium ion binding"/>
    <property type="evidence" value="ECO:0007669"/>
    <property type="project" value="InterPro"/>
</dbReference>
<feature type="transmembrane region" description="Helical" evidence="2">
    <location>
        <begin position="53"/>
        <end position="73"/>
    </location>
</feature>
<sequence length="1660" mass="165204">MRDVIGLSRGGLRPVVSPCLDVMRAQYHRAFASRSAQTCRDVDRGQIARIASFLRSGLVCMVLLLCGLLAPVAQAASCTVTFSANRTGNTVHVFTAAEMSACDPDQAGAYGDNQGTTMTATMHPSNSTLQMDDSDPTQIRFTYAGNGSGTSSTPETGTFYTLDSDGITVNANTVTVNIIGPSVTTASLNSGTAGMAYSQALSASGGTAPYTWSVVSGALPAGVNLSNGGALGGTPTVAGAFTFTVQVNDAASQSATKTYTLNISAPTISVGPTTMPVFNAGAVYNANALGSGGTAPYTFYISGGSIPAGVSMSSSGVFAGTPSAAGSYSFTVTAVDANGFSGSRTYGGTASPPSFTLTPATLPAATVQTAYSQTVTAGGGTAPYTYSIGGGALPPGLTLGLSTGVISGTPTSGGTYNFTVVAIDHTTGPGAPYGVARGYSMTVGAPTITVAPASLSSGSVGVSYSSTFTASGGNAPYSFVLSAGALPAGLSLSSSGVLSGTPTAAGTFNFTVTGFDSSAGAGPYSDSHSYTLTIGVPSITISPVTLPTISVGAAANATLSASGGTASYSFAVTNGVLPAGLTLSSAGVLTGTATAGGTYSFTITATDSSTGAGPFSGSRTYSVTVQSPTIVIAPASLPSPAIGVAYNASISASGGTASYSYAVAAGALPPGLSLNTATGTLAGTATGSGTYTFTISATDSSTGTGAPYGGSRSYSLTVGAPTISLTPATLSNATVAASYSTSLTAAGGIAPYAYAITAGALPSGVTLNTATGALSGTPTAGGVFNLTITATDSSTGSGAPHSGSVAYALTVNAATLALSPAQGALPGATALTAYSQSLSTSGGIAPYTYAITAGALPAGLTLNPATGQISGTATVAGAFNFSVRASDSSTGSGPYGVTHAYSLTVGAPAVAITPATLPVPAAGVTYSQTLSVAGGAAPYTWSIASGALPNGLTLASGTGVVSGIAGAVGTYAFVVQVADTHGFVGTQAYSVNITAQLAVAAAKNVTVASNTPTAIDVASVITGGTASAVTVSSAASHGTTSISGSTITYTPAADYVGSDSFNYTATNAAGTSAPATVSITVNPPLPAPQAGNVTVPANSQNVDIPLTISGGPVTSVTLVTPPRHGTVDFSGVTVSASVLAARAKASTPVTGNTPSVHYTPNAGYVGPDSFSYTASNAAGTSAVATVTLQVSPPAPVLGAVSVSIVAGAPVTLDVGAAASGGPFTALTVVTPPASGSVEVRGTTLVYVSPVDFVGTVNVVYALSNAYGTTQGTASITVTGRLDPSKDKEVLGLLAAQADATRRFASAQMDNFHRRLESLHGKGWGESSFGLTASSFGADPVQSTMQSDAKTDRRDALRKQTPSEADAPAQPSSRATGKPDVEPRPLAFWIDGGIDFGRRDADTNQEHFKFHTDGVSIGADYRINEMWSAGVGFGVGHDSSDIGEQTTHSSSNIGVAAAYGVLRPSENLFVDGVLGYGHMDFDLKRYITDTGSTADGSRGGNQWFASLSAGYEYRSAKLLVSPYGRIDVMHATLDEYTENAPAYSALTYADQSLKSTTATLGVRMQTGVDTRWGQVQPFGRFDYLHHFEGSDSATIRYADLGALSPAYTVYPVMADRNQMNVGVGAKLLLPDDLTMNLEYNSSISNGSGYVSSVRLLVDWRY</sequence>
<keyword evidence="2" id="KW-0472">Membrane</keyword>
<dbReference type="PROSITE" id="PS51208">
    <property type="entry name" value="AUTOTRANSPORTER"/>
    <property type="match status" value="1"/>
</dbReference>
<dbReference type="PATRIC" id="fig|857265.3.peg.4298"/>
<dbReference type="PANTHER" id="PTHR37494">
    <property type="entry name" value="HEMAGGLUTININ"/>
    <property type="match status" value="1"/>
</dbReference>
<keyword evidence="2" id="KW-1133">Transmembrane helix</keyword>
<dbReference type="EC" id="3.1.1.1" evidence="4"/>
<dbReference type="InterPro" id="IPR005546">
    <property type="entry name" value="Autotransporte_beta"/>
</dbReference>
<feature type="domain" description="Autotransporter" evidence="3">
    <location>
        <begin position="1380"/>
        <end position="1660"/>
    </location>
</feature>
<dbReference type="Pfam" id="PF05345">
    <property type="entry name" value="He_PIG"/>
    <property type="match status" value="9"/>
</dbReference>
<evidence type="ECO:0000256" key="2">
    <source>
        <dbReference type="SAM" id="Phobius"/>
    </source>
</evidence>
<keyword evidence="5" id="KW-1185">Reference proteome</keyword>
<dbReference type="Gene3D" id="2.40.128.130">
    <property type="entry name" value="Autotransporter beta-domain"/>
    <property type="match status" value="1"/>
</dbReference>
<feature type="region of interest" description="Disordered" evidence="1">
    <location>
        <begin position="1334"/>
        <end position="1384"/>
    </location>
</feature>
<dbReference type="Proteomes" id="UP000037939">
    <property type="component" value="Unassembled WGS sequence"/>
</dbReference>
<feature type="compositionally biased region" description="Polar residues" evidence="1">
    <location>
        <begin position="1334"/>
        <end position="1347"/>
    </location>
</feature>
<dbReference type="InterPro" id="IPR015919">
    <property type="entry name" value="Cadherin-like_sf"/>
</dbReference>
<reference evidence="4 5" key="1">
    <citation type="submission" date="2015-07" db="EMBL/GenBank/DDBJ databases">
        <title>Draft genome sequence of the Amantichitinum ursilacus IGB-41, a new chitin-degrading bacterium.</title>
        <authorList>
            <person name="Kirstahler P."/>
            <person name="Guenther M."/>
            <person name="Grumaz C."/>
            <person name="Rupp S."/>
            <person name="Zibek S."/>
            <person name="Sohn K."/>
        </authorList>
    </citation>
    <scope>NUCLEOTIDE SEQUENCE [LARGE SCALE GENOMIC DNA]</scope>
    <source>
        <strain evidence="4 5">IGB-41</strain>
    </source>
</reference>
<evidence type="ECO:0000256" key="1">
    <source>
        <dbReference type="SAM" id="MobiDB-lite"/>
    </source>
</evidence>
<dbReference type="EMBL" id="LAQT01000037">
    <property type="protein sequence ID" value="KPC49412.1"/>
    <property type="molecule type" value="Genomic_DNA"/>
</dbReference>
<dbReference type="SUPFAM" id="SSF49313">
    <property type="entry name" value="Cadherin-like"/>
    <property type="match status" value="9"/>
</dbReference>
<keyword evidence="2" id="KW-0812">Transmembrane</keyword>
<dbReference type="GO" id="GO:0016020">
    <property type="term" value="C:membrane"/>
    <property type="evidence" value="ECO:0007669"/>
    <property type="project" value="InterPro"/>
</dbReference>
<comment type="caution">
    <text evidence="4">The sequence shown here is derived from an EMBL/GenBank/DDBJ whole genome shotgun (WGS) entry which is preliminary data.</text>
</comment>
<dbReference type="OrthoDB" id="5720638at2"/>
<dbReference type="Gene3D" id="2.60.40.3440">
    <property type="match status" value="2"/>
</dbReference>
<dbReference type="Pfam" id="PF17963">
    <property type="entry name" value="Big_9"/>
    <property type="match status" value="2"/>
</dbReference>
<dbReference type="STRING" id="857265.WG78_20995"/>
<dbReference type="GO" id="GO:0106435">
    <property type="term" value="F:carboxylesterase activity"/>
    <property type="evidence" value="ECO:0007669"/>
    <property type="project" value="UniProtKB-EC"/>
</dbReference>
<accession>A0A0N0XFU3</accession>
<feature type="compositionally biased region" description="Basic and acidic residues" evidence="1">
    <location>
        <begin position="1348"/>
        <end position="1357"/>
    </location>
</feature>
<evidence type="ECO:0000259" key="3">
    <source>
        <dbReference type="PROSITE" id="PS51208"/>
    </source>
</evidence>
<dbReference type="SUPFAM" id="SSF103515">
    <property type="entry name" value="Autotransporter"/>
    <property type="match status" value="1"/>
</dbReference>
<dbReference type="Gene3D" id="2.60.40.10">
    <property type="entry name" value="Immunoglobulins"/>
    <property type="match status" value="8"/>
</dbReference>
<name>A0A0N0XFU3_9NEIS</name>
<proteinExistence type="predicted"/>
<dbReference type="InterPro" id="IPR013783">
    <property type="entry name" value="Ig-like_fold"/>
</dbReference>
<protein>
    <submittedName>
        <fullName evidence="4">Esterase EstP</fullName>
        <ecNumber evidence="4">3.1.1.1</ecNumber>
    </submittedName>
</protein>
<gene>
    <name evidence="4" type="primary">estP</name>
    <name evidence="4" type="ORF">WG78_20995</name>
</gene>
<evidence type="ECO:0000313" key="5">
    <source>
        <dbReference type="Proteomes" id="UP000037939"/>
    </source>
</evidence>